<dbReference type="AlphaFoldDB" id="A0AAV5GYE4"/>
<dbReference type="PANTHER" id="PTHR45875:SF1">
    <property type="entry name" value="METHYLTRANSFERASE N6AMT1"/>
    <property type="match status" value="1"/>
</dbReference>
<organism evidence="5 6">
    <name type="scientific">Rhodotorula paludigena</name>
    <dbReference type="NCBI Taxonomy" id="86838"/>
    <lineage>
        <taxon>Eukaryota</taxon>
        <taxon>Fungi</taxon>
        <taxon>Dikarya</taxon>
        <taxon>Basidiomycota</taxon>
        <taxon>Pucciniomycotina</taxon>
        <taxon>Microbotryomycetes</taxon>
        <taxon>Sporidiobolales</taxon>
        <taxon>Sporidiobolaceae</taxon>
        <taxon>Rhodotorula</taxon>
    </lineage>
</organism>
<accession>A0AAV5GYE4</accession>
<keyword evidence="6" id="KW-1185">Reference proteome</keyword>
<evidence type="ECO:0000256" key="2">
    <source>
        <dbReference type="ARBA" id="ARBA00022603"/>
    </source>
</evidence>
<dbReference type="GO" id="GO:0008276">
    <property type="term" value="F:protein methyltransferase activity"/>
    <property type="evidence" value="ECO:0007669"/>
    <property type="project" value="TreeGrafter"/>
</dbReference>
<dbReference type="Proteomes" id="UP001342314">
    <property type="component" value="Unassembled WGS sequence"/>
</dbReference>
<dbReference type="GO" id="GO:0032259">
    <property type="term" value="P:methylation"/>
    <property type="evidence" value="ECO:0007669"/>
    <property type="project" value="UniProtKB-KW"/>
</dbReference>
<dbReference type="EMBL" id="BQKY01000014">
    <property type="protein sequence ID" value="GJN93518.1"/>
    <property type="molecule type" value="Genomic_DNA"/>
</dbReference>
<keyword evidence="4" id="KW-0949">S-adenosyl-L-methionine</keyword>
<reference evidence="5 6" key="1">
    <citation type="submission" date="2021-12" db="EMBL/GenBank/DDBJ databases">
        <title>High titer production of polyol ester of fatty acids by Rhodotorula paludigena BS15 towards product separation-free biomass refinery.</title>
        <authorList>
            <person name="Mano J."/>
            <person name="Ono H."/>
            <person name="Tanaka T."/>
            <person name="Naito K."/>
            <person name="Sushida H."/>
            <person name="Ike M."/>
            <person name="Tokuyasu K."/>
            <person name="Kitaoka M."/>
        </authorList>
    </citation>
    <scope>NUCLEOTIDE SEQUENCE [LARGE SCALE GENOMIC DNA]</scope>
    <source>
        <strain evidence="5 6">BS15</strain>
    </source>
</reference>
<dbReference type="InterPro" id="IPR052190">
    <property type="entry name" value="Euk-Arch_PrmC-MTase"/>
</dbReference>
<evidence type="ECO:0000256" key="3">
    <source>
        <dbReference type="ARBA" id="ARBA00022679"/>
    </source>
</evidence>
<evidence type="ECO:0000256" key="4">
    <source>
        <dbReference type="ARBA" id="ARBA00022691"/>
    </source>
</evidence>
<dbReference type="Gene3D" id="3.40.50.150">
    <property type="entry name" value="Vaccinia Virus protein VP39"/>
    <property type="match status" value="1"/>
</dbReference>
<comment type="caution">
    <text evidence="5">The sequence shown here is derived from an EMBL/GenBank/DDBJ whole genome shotgun (WGS) entry which is preliminary data.</text>
</comment>
<dbReference type="GO" id="GO:0008757">
    <property type="term" value="F:S-adenosylmethionine-dependent methyltransferase activity"/>
    <property type="evidence" value="ECO:0007669"/>
    <property type="project" value="TreeGrafter"/>
</dbReference>
<dbReference type="GO" id="GO:0003676">
    <property type="term" value="F:nucleic acid binding"/>
    <property type="evidence" value="ECO:0007669"/>
    <property type="project" value="InterPro"/>
</dbReference>
<protein>
    <recommendedName>
        <fullName evidence="7">S-adenosyl-L-methionine-dependent methyltransferase</fullName>
    </recommendedName>
</protein>
<keyword evidence="2" id="KW-0489">Methyltransferase</keyword>
<dbReference type="GO" id="GO:0035657">
    <property type="term" value="C:eRF1 methyltransferase complex"/>
    <property type="evidence" value="ECO:0007669"/>
    <property type="project" value="TreeGrafter"/>
</dbReference>
<gene>
    <name evidence="5" type="ORF">Rhopal_006575-T1</name>
</gene>
<keyword evidence="3" id="KW-0808">Transferase</keyword>
<sequence>MIPTPSYAHLSREDFKDVYEPAVYLCTDLNPHATRCTRLTGLSNSIPLNPVLTDLTSALLPRLERSVDVLVFNPPYVETEDDEAEMAQEGGVIERAWAGGKGGMRVTDRLLEQVESLLSDRGLFYLVAVPENKPLEIIEQMQARGLHGEASDWTVN</sequence>
<name>A0AAV5GYE4_9BASI</name>
<proteinExistence type="inferred from homology"/>
<evidence type="ECO:0000313" key="5">
    <source>
        <dbReference type="EMBL" id="GJN93518.1"/>
    </source>
</evidence>
<dbReference type="InterPro" id="IPR002052">
    <property type="entry name" value="DNA_methylase_N6_adenine_CS"/>
</dbReference>
<evidence type="ECO:0000313" key="6">
    <source>
        <dbReference type="Proteomes" id="UP001342314"/>
    </source>
</evidence>
<evidence type="ECO:0008006" key="7">
    <source>
        <dbReference type="Google" id="ProtNLM"/>
    </source>
</evidence>
<dbReference type="PANTHER" id="PTHR45875">
    <property type="entry name" value="METHYLTRANSFERASE N6AMT1"/>
    <property type="match status" value="1"/>
</dbReference>
<evidence type="ECO:0000256" key="1">
    <source>
        <dbReference type="ARBA" id="ARBA00006149"/>
    </source>
</evidence>
<dbReference type="PROSITE" id="PS00092">
    <property type="entry name" value="N6_MTASE"/>
    <property type="match status" value="1"/>
</dbReference>
<dbReference type="SUPFAM" id="SSF53335">
    <property type="entry name" value="S-adenosyl-L-methionine-dependent methyltransferases"/>
    <property type="match status" value="1"/>
</dbReference>
<dbReference type="InterPro" id="IPR029063">
    <property type="entry name" value="SAM-dependent_MTases_sf"/>
</dbReference>
<comment type="similarity">
    <text evidence="1">Belongs to the eukaryotic/archaeal PrmC-related family.</text>
</comment>